<evidence type="ECO:0000256" key="1">
    <source>
        <dbReference type="SAM" id="MobiDB-lite"/>
    </source>
</evidence>
<feature type="region of interest" description="Disordered" evidence="1">
    <location>
        <begin position="152"/>
        <end position="190"/>
    </location>
</feature>
<dbReference type="EMBL" id="KB108037">
    <property type="protein sequence ID" value="ELK29377.1"/>
    <property type="molecule type" value="Genomic_DNA"/>
</dbReference>
<proteinExistence type="predicted"/>
<evidence type="ECO:0000313" key="2">
    <source>
        <dbReference type="EMBL" id="ELK29377.1"/>
    </source>
</evidence>
<feature type="compositionally biased region" description="Polar residues" evidence="1">
    <location>
        <begin position="37"/>
        <end position="50"/>
    </location>
</feature>
<dbReference type="AlphaFoldDB" id="L5LTI9"/>
<organism evidence="2 3">
    <name type="scientific">Myotis davidii</name>
    <name type="common">David's myotis</name>
    <dbReference type="NCBI Taxonomy" id="225400"/>
    <lineage>
        <taxon>Eukaryota</taxon>
        <taxon>Metazoa</taxon>
        <taxon>Chordata</taxon>
        <taxon>Craniata</taxon>
        <taxon>Vertebrata</taxon>
        <taxon>Euteleostomi</taxon>
        <taxon>Mammalia</taxon>
        <taxon>Eutheria</taxon>
        <taxon>Laurasiatheria</taxon>
        <taxon>Chiroptera</taxon>
        <taxon>Yangochiroptera</taxon>
        <taxon>Vespertilionidae</taxon>
        <taxon>Myotis</taxon>
    </lineage>
</organism>
<name>L5LTI9_MYODS</name>
<evidence type="ECO:0000313" key="3">
    <source>
        <dbReference type="Proteomes" id="UP000010556"/>
    </source>
</evidence>
<reference evidence="3" key="1">
    <citation type="journal article" date="2013" name="Science">
        <title>Comparative analysis of bat genomes provides insight into the evolution of flight and immunity.</title>
        <authorList>
            <person name="Zhang G."/>
            <person name="Cowled C."/>
            <person name="Shi Z."/>
            <person name="Huang Z."/>
            <person name="Bishop-Lilly K.A."/>
            <person name="Fang X."/>
            <person name="Wynne J.W."/>
            <person name="Xiong Z."/>
            <person name="Baker M.L."/>
            <person name="Zhao W."/>
            <person name="Tachedjian M."/>
            <person name="Zhu Y."/>
            <person name="Zhou P."/>
            <person name="Jiang X."/>
            <person name="Ng J."/>
            <person name="Yang L."/>
            <person name="Wu L."/>
            <person name="Xiao J."/>
            <person name="Feng Y."/>
            <person name="Chen Y."/>
            <person name="Sun X."/>
            <person name="Zhang Y."/>
            <person name="Marsh G.A."/>
            <person name="Crameri G."/>
            <person name="Broder C.C."/>
            <person name="Frey K.G."/>
            <person name="Wang L.F."/>
            <person name="Wang J."/>
        </authorList>
    </citation>
    <scope>NUCLEOTIDE SEQUENCE [LARGE SCALE GENOMIC DNA]</scope>
</reference>
<dbReference type="Proteomes" id="UP000010556">
    <property type="component" value="Unassembled WGS sequence"/>
</dbReference>
<gene>
    <name evidence="2" type="ORF">MDA_GLEAN10003639</name>
</gene>
<keyword evidence="3" id="KW-1185">Reference proteome</keyword>
<sequence>MLNAGVAGMCTGHLQRNSTVDLVPTKQHSASPKWDTGPTTTPEQHPTKSQPMLLRPPGIRCGSQPSPAQNGDCGLQGPMHEFVHFERNCGSRGCSRHRGGSWPILHAPPDPLPPQSLISSLLAALLTPADSMEQLGPVPAADVRGAGAISGYERRLLPNHPSGAGGDGEALKGDRGQQSLLAPADGIGSE</sequence>
<feature type="region of interest" description="Disordered" evidence="1">
    <location>
        <begin position="24"/>
        <end position="51"/>
    </location>
</feature>
<protein>
    <submittedName>
        <fullName evidence="2">Uncharacterized protein</fullName>
    </submittedName>
</protein>
<accession>L5LTI9</accession>